<protein>
    <submittedName>
        <fullName evidence="3">Uncharacterized protein</fullName>
    </submittedName>
</protein>
<dbReference type="FunCoup" id="A0A1Q3C9P8">
    <property type="interactions" value="609"/>
</dbReference>
<dbReference type="Proteomes" id="UP000187406">
    <property type="component" value="Unassembled WGS sequence"/>
</dbReference>
<dbReference type="PANTHER" id="PTHR37186">
    <property type="entry name" value="OS06G0524500 PROTEIN"/>
    <property type="match status" value="1"/>
</dbReference>
<keyword evidence="4" id="KW-1185">Reference proteome</keyword>
<proteinExistence type="predicted"/>
<sequence length="120" mass="13115">MSESDNHHKVPNTHGNNKPTSSSKSSPEINKKIPYPNPPELTNPDLATLRDQWRFATKQFSKWNAHAWGTAILAGVSFFALGWVIKGGNPSPSSHAASEVAKDVIDCHTREKDVVLTAVV</sequence>
<gene>
    <name evidence="3" type="ORF">CFOL_v3_20440</name>
</gene>
<dbReference type="AlphaFoldDB" id="A0A1Q3C9P8"/>
<dbReference type="PANTHER" id="PTHR37186:SF1">
    <property type="entry name" value="OS06G0524500 PROTEIN"/>
    <property type="match status" value="1"/>
</dbReference>
<evidence type="ECO:0000313" key="3">
    <source>
        <dbReference type="EMBL" id="GAV76967.1"/>
    </source>
</evidence>
<feature type="region of interest" description="Disordered" evidence="1">
    <location>
        <begin position="1"/>
        <end position="44"/>
    </location>
</feature>
<keyword evidence="2" id="KW-0472">Membrane</keyword>
<keyword evidence="2" id="KW-1133">Transmembrane helix</keyword>
<evidence type="ECO:0000256" key="2">
    <source>
        <dbReference type="SAM" id="Phobius"/>
    </source>
</evidence>
<comment type="caution">
    <text evidence="3">The sequence shown here is derived from an EMBL/GenBank/DDBJ whole genome shotgun (WGS) entry which is preliminary data.</text>
</comment>
<dbReference type="InParanoid" id="A0A1Q3C9P8"/>
<evidence type="ECO:0000256" key="1">
    <source>
        <dbReference type="SAM" id="MobiDB-lite"/>
    </source>
</evidence>
<evidence type="ECO:0000313" key="4">
    <source>
        <dbReference type="Proteomes" id="UP000187406"/>
    </source>
</evidence>
<dbReference type="OrthoDB" id="1433814at2759"/>
<name>A0A1Q3C9P8_CEPFO</name>
<dbReference type="EMBL" id="BDDD01001550">
    <property type="protein sequence ID" value="GAV76967.1"/>
    <property type="molecule type" value="Genomic_DNA"/>
</dbReference>
<feature type="transmembrane region" description="Helical" evidence="2">
    <location>
        <begin position="65"/>
        <end position="85"/>
    </location>
</feature>
<reference evidence="4" key="1">
    <citation type="submission" date="2016-04" db="EMBL/GenBank/DDBJ databases">
        <title>Cephalotus genome sequencing.</title>
        <authorList>
            <person name="Fukushima K."/>
            <person name="Hasebe M."/>
            <person name="Fang X."/>
        </authorList>
    </citation>
    <scope>NUCLEOTIDE SEQUENCE [LARGE SCALE GENOMIC DNA]</scope>
    <source>
        <strain evidence="4">cv. St1</strain>
    </source>
</reference>
<keyword evidence="2" id="KW-0812">Transmembrane</keyword>
<dbReference type="STRING" id="3775.A0A1Q3C9P8"/>
<accession>A0A1Q3C9P8</accession>
<feature type="compositionally biased region" description="Low complexity" evidence="1">
    <location>
        <begin position="16"/>
        <end position="34"/>
    </location>
</feature>
<organism evidence="3 4">
    <name type="scientific">Cephalotus follicularis</name>
    <name type="common">Albany pitcher plant</name>
    <dbReference type="NCBI Taxonomy" id="3775"/>
    <lineage>
        <taxon>Eukaryota</taxon>
        <taxon>Viridiplantae</taxon>
        <taxon>Streptophyta</taxon>
        <taxon>Embryophyta</taxon>
        <taxon>Tracheophyta</taxon>
        <taxon>Spermatophyta</taxon>
        <taxon>Magnoliopsida</taxon>
        <taxon>eudicotyledons</taxon>
        <taxon>Gunneridae</taxon>
        <taxon>Pentapetalae</taxon>
        <taxon>rosids</taxon>
        <taxon>fabids</taxon>
        <taxon>Oxalidales</taxon>
        <taxon>Cephalotaceae</taxon>
        <taxon>Cephalotus</taxon>
    </lineage>
</organism>